<evidence type="ECO:0000256" key="1">
    <source>
        <dbReference type="ARBA" id="ARBA00022737"/>
    </source>
</evidence>
<name>A0A7I8VN50_9ANNE</name>
<evidence type="ECO:0000313" key="4">
    <source>
        <dbReference type="Proteomes" id="UP000549394"/>
    </source>
</evidence>
<dbReference type="InterPro" id="IPR036300">
    <property type="entry name" value="MIR_dom_sf"/>
</dbReference>
<dbReference type="GO" id="GO:0005262">
    <property type="term" value="F:calcium channel activity"/>
    <property type="evidence" value="ECO:0007669"/>
    <property type="project" value="InterPro"/>
</dbReference>
<dbReference type="GO" id="GO:0016020">
    <property type="term" value="C:membrane"/>
    <property type="evidence" value="ECO:0007669"/>
    <property type="project" value="InterPro"/>
</dbReference>
<dbReference type="CDD" id="cd23280">
    <property type="entry name" value="beta-trefoil_MIR_itr-1-like"/>
    <property type="match status" value="1"/>
</dbReference>
<dbReference type="InterPro" id="IPR014821">
    <property type="entry name" value="Ins145_P3_rcpt"/>
</dbReference>
<proteinExistence type="predicted"/>
<dbReference type="PANTHER" id="PTHR13715">
    <property type="entry name" value="RYANODINE RECEPTOR AND IP3 RECEPTOR"/>
    <property type="match status" value="1"/>
</dbReference>
<gene>
    <name evidence="3" type="ORF">DGYR_LOCUS5708</name>
</gene>
<keyword evidence="1" id="KW-0677">Repeat</keyword>
<comment type="caution">
    <text evidence="3">The sequence shown here is derived from an EMBL/GenBank/DDBJ whole genome shotgun (WGS) entry which is preliminary data.</text>
</comment>
<accession>A0A7I8VN50</accession>
<dbReference type="InterPro" id="IPR015925">
    <property type="entry name" value="Ryanodine_IP3_receptor"/>
</dbReference>
<evidence type="ECO:0000259" key="2">
    <source>
        <dbReference type="PROSITE" id="PS50919"/>
    </source>
</evidence>
<dbReference type="Gene3D" id="2.80.10.50">
    <property type="match status" value="2"/>
</dbReference>
<protein>
    <submittedName>
        <fullName evidence="3">DgyrCDS5955</fullName>
    </submittedName>
</protein>
<sequence length="1242" mass="144306">MAEYEDSLHIGDYVCLFSSENSGFVFSELSGSQYNGLLVFNNQDVLCPKDIPDSQMITFEICPQNRYKLNKKYRLLKESYGKALMTGEESEALKDAKRSAETENEDNVAEERRLRGKLIRYGECIQLRHLFTNKFIQVDTSTTSLRDKNKLKVKMEIHNGKTAQFRIMPRYRIKAEGDIVRSGDEVVFESEKLNGQYLHVSDRCDIYSFVDCTWSELNLALESSDFAIIRKTFRNSETDGALIGGSIIQFRHKYLQANLIAEGIFGEPQFEDVHLRVRECDMFDSKSLYQSTRCFSYWQIEQATSVLHGDLLVWGQPIRIRHMSSRLYLCISNNVVVLTDNGTDPSTVFSLHPVVKQSGIVQDWSDARIQHMATNLWICSEGLIVYKRKKNSWDKGNLKQISAKSKIKYSDAFTMILVDPANVADYNYIIGLIPCLRNIIVQRQQNVQLNYTEFQKILLTLEELNAFVEKCSTPYHRKAQKLLRESTDYLYSDVAKVVIEMIKDKKSVIEKITNKQIISFIKLLKSTKDPLYLQLLHVLCVCKGAAITQKQTLICQKILKVKNVFFEYFVSDGKILIKRKRSTELLSNFSLRLDDYNYICNQLKLFEAFCMNRNHTCIDLLIEKGFINWDVYFLIIKDESIDPLIRSLFCSLVTNAYIEVGSNTSLIDCISNVFSNESLKEDLPNADEIALQSSKYLDKTKLATLGHLKEFIQEYSKNFKLVAKTHVRENYFAVKLFQLSHCLMKYGYYTNAEIKQLLTSEGRIIGVEEDQSTFQTVFNIKKMKKQVSFRPKLEKNLEVITDIYCQIMDTIAMIMELEEKKTLKKFVHFFKQIESGEVQSSLSALLGEDFEKIIKEDDSKRIRYTKLLMKEIGKMFDYTSIPFYAKLPKEMVNISKIGEPEMINKAFLTIRNYYEFPLHLFRDGIESQILITKETKEINNELQEHVPILRRLVRLQVYVEHIDDICSVLRKFAKDYLEPCDTTISNPVAQGMLINHGVVSLLMELLRKIQRSETMFGPKLVTVITCIMELLIKLTIENERCQELLFNHLDLLLIIRQKPELLASLLFHIFYQNYRLCWRISTNSINKLVEILSKYGEKYPLFAKILSILVSVDGVSIDEHIIRKNQILIMKYVMQFFPIGFRALELQAHDRRKILLREEGAQSLEYLLNLIQLLAFCAKGDEKYIKSFCENVLPLEEILTILNNYDIQISIKKPFIDFLTWVYIVPSVNEKQLFETVIAHNK</sequence>
<dbReference type="Pfam" id="PF01365">
    <property type="entry name" value="RYDR_ITPR"/>
    <property type="match status" value="1"/>
</dbReference>
<keyword evidence="4" id="KW-1185">Reference proteome</keyword>
<evidence type="ECO:0000313" key="3">
    <source>
        <dbReference type="EMBL" id="CAD5117150.1"/>
    </source>
</evidence>
<reference evidence="3 4" key="1">
    <citation type="submission" date="2020-08" db="EMBL/GenBank/DDBJ databases">
        <authorList>
            <person name="Hejnol A."/>
        </authorList>
    </citation>
    <scope>NUCLEOTIDE SEQUENCE [LARGE SCALE GENOMIC DNA]</scope>
</reference>
<dbReference type="AlphaFoldDB" id="A0A7I8VN50"/>
<dbReference type="Pfam" id="PF02815">
    <property type="entry name" value="MIR"/>
    <property type="match status" value="1"/>
</dbReference>
<dbReference type="InterPro" id="IPR016093">
    <property type="entry name" value="MIR_motif"/>
</dbReference>
<dbReference type="EMBL" id="CAJFCJ010000007">
    <property type="protein sequence ID" value="CAD5117150.1"/>
    <property type="molecule type" value="Genomic_DNA"/>
</dbReference>
<dbReference type="Proteomes" id="UP000549394">
    <property type="component" value="Unassembled WGS sequence"/>
</dbReference>
<dbReference type="InterPro" id="IPR000699">
    <property type="entry name" value="RIH_dom"/>
</dbReference>
<dbReference type="Pfam" id="PF08709">
    <property type="entry name" value="Ins145_P3_rec"/>
    <property type="match status" value="1"/>
</dbReference>
<dbReference type="PANTHER" id="PTHR13715:SF99">
    <property type="entry name" value="INOSITOL 1,4,5-TRISPHOSPHATE RECEPTOR-LIKE PROTEIN A"/>
    <property type="match status" value="1"/>
</dbReference>
<feature type="domain" description="MIR" evidence="2">
    <location>
        <begin position="116"/>
        <end position="170"/>
    </location>
</feature>
<dbReference type="SUPFAM" id="SSF82109">
    <property type="entry name" value="MIR domain"/>
    <property type="match status" value="2"/>
</dbReference>
<dbReference type="PROSITE" id="PS50919">
    <property type="entry name" value="MIR"/>
    <property type="match status" value="1"/>
</dbReference>
<dbReference type="OrthoDB" id="300855at2759"/>
<organism evidence="3 4">
    <name type="scientific">Dimorphilus gyrociliatus</name>
    <dbReference type="NCBI Taxonomy" id="2664684"/>
    <lineage>
        <taxon>Eukaryota</taxon>
        <taxon>Metazoa</taxon>
        <taxon>Spiralia</taxon>
        <taxon>Lophotrochozoa</taxon>
        <taxon>Annelida</taxon>
        <taxon>Polychaeta</taxon>
        <taxon>Polychaeta incertae sedis</taxon>
        <taxon>Dinophilidae</taxon>
        <taxon>Dimorphilus</taxon>
    </lineage>
</organism>